<evidence type="ECO:0000256" key="1">
    <source>
        <dbReference type="ARBA" id="ARBA00004141"/>
    </source>
</evidence>
<comment type="subcellular location">
    <subcellularLocation>
        <location evidence="1">Membrane</location>
        <topology evidence="1">Multi-pass membrane protein</topology>
    </subcellularLocation>
</comment>
<evidence type="ECO:0000256" key="4">
    <source>
        <dbReference type="ARBA" id="ARBA00023136"/>
    </source>
</evidence>
<feature type="transmembrane region" description="Helical" evidence="5">
    <location>
        <begin position="97"/>
        <end position="116"/>
    </location>
</feature>
<evidence type="ECO:0000256" key="3">
    <source>
        <dbReference type="ARBA" id="ARBA00022989"/>
    </source>
</evidence>
<dbReference type="PANTHER" id="PTHR32322:SF2">
    <property type="entry name" value="EAMA DOMAIN-CONTAINING PROTEIN"/>
    <property type="match status" value="1"/>
</dbReference>
<dbReference type="AlphaFoldDB" id="A0A484PBQ8"/>
<reference evidence="7" key="1">
    <citation type="submission" date="2019-03" db="EMBL/GenBank/DDBJ databases">
        <authorList>
            <person name="Danneels B."/>
        </authorList>
    </citation>
    <scope>NUCLEOTIDE SEQUENCE</scope>
</reference>
<feature type="transmembrane region" description="Helical" evidence="5">
    <location>
        <begin position="123"/>
        <end position="144"/>
    </location>
</feature>
<organism evidence="7">
    <name type="scientific">plant metagenome</name>
    <dbReference type="NCBI Taxonomy" id="1297885"/>
    <lineage>
        <taxon>unclassified sequences</taxon>
        <taxon>metagenomes</taxon>
        <taxon>organismal metagenomes</taxon>
    </lineage>
</organism>
<dbReference type="EMBL" id="CAADHY010000015">
    <property type="protein sequence ID" value="VFR21867.1"/>
    <property type="molecule type" value="Genomic_DNA"/>
</dbReference>
<feature type="transmembrane region" description="Helical" evidence="5">
    <location>
        <begin position="275"/>
        <end position="294"/>
    </location>
</feature>
<dbReference type="InterPro" id="IPR037185">
    <property type="entry name" value="EmrE-like"/>
</dbReference>
<evidence type="ECO:0000259" key="6">
    <source>
        <dbReference type="Pfam" id="PF00892"/>
    </source>
</evidence>
<dbReference type="GO" id="GO:0016020">
    <property type="term" value="C:membrane"/>
    <property type="evidence" value="ECO:0007669"/>
    <property type="project" value="UniProtKB-SubCell"/>
</dbReference>
<dbReference type="InterPro" id="IPR000620">
    <property type="entry name" value="EamA_dom"/>
</dbReference>
<keyword evidence="2 5" id="KW-0812">Transmembrane</keyword>
<keyword evidence="4 5" id="KW-0472">Membrane</keyword>
<protein>
    <submittedName>
        <fullName evidence="7">Permease of the drug/metabolite transporter (DMT) superfamily</fullName>
    </submittedName>
</protein>
<dbReference type="SUPFAM" id="SSF103481">
    <property type="entry name" value="Multidrug resistance efflux transporter EmrE"/>
    <property type="match status" value="2"/>
</dbReference>
<dbReference type="PANTHER" id="PTHR32322">
    <property type="entry name" value="INNER MEMBRANE TRANSPORTER"/>
    <property type="match status" value="1"/>
</dbReference>
<evidence type="ECO:0000256" key="2">
    <source>
        <dbReference type="ARBA" id="ARBA00022692"/>
    </source>
</evidence>
<evidence type="ECO:0000313" key="7">
    <source>
        <dbReference type="EMBL" id="VFR21867.1"/>
    </source>
</evidence>
<feature type="transmembrane region" description="Helical" evidence="5">
    <location>
        <begin position="183"/>
        <end position="203"/>
    </location>
</feature>
<name>A0A484PBQ8_9ZZZZ</name>
<keyword evidence="3 5" id="KW-1133">Transmembrane helix</keyword>
<feature type="transmembrane region" description="Helical" evidence="5">
    <location>
        <begin position="69"/>
        <end position="91"/>
    </location>
</feature>
<dbReference type="Pfam" id="PF00892">
    <property type="entry name" value="EamA"/>
    <property type="match status" value="2"/>
</dbReference>
<feature type="transmembrane region" description="Helical" evidence="5">
    <location>
        <begin position="219"/>
        <end position="238"/>
    </location>
</feature>
<accession>A0A484PBQ8</accession>
<sequence>MRTHLRLLGMAILWGASWSWGRYVAQTMPPIGAASVRFLIASATLLLWLAHSGRLGTLTRLDRRQWTGLFWASAAGVCGYSVFFMLGLQLVPASKGAVVITINPAVTLLLAAFIFGEKLNGKIVLGMLMAVGGALFAISNGSLLRLLTGQTGIGELLLLGCVACWVAYTLIGRAVLGGVDALTATTVTALMGALMLLTVSLIAEGGTGWSAMLNAGGDSWFYLVLLGVGSTAIAYAWFFEGVKTLGAGAAAGYITLVPVFGILVSSAWLGEPLTASLLIGGGVAIAGMAVMQLGRQAPKASRG</sequence>
<proteinExistence type="predicted"/>
<dbReference type="InterPro" id="IPR050638">
    <property type="entry name" value="AA-Vitamin_Transporters"/>
</dbReference>
<feature type="transmembrane region" description="Helical" evidence="5">
    <location>
        <begin position="31"/>
        <end position="49"/>
    </location>
</feature>
<feature type="domain" description="EamA" evidence="6">
    <location>
        <begin position="153"/>
        <end position="291"/>
    </location>
</feature>
<feature type="transmembrane region" description="Helical" evidence="5">
    <location>
        <begin position="156"/>
        <end position="176"/>
    </location>
</feature>
<evidence type="ECO:0000256" key="5">
    <source>
        <dbReference type="SAM" id="Phobius"/>
    </source>
</evidence>
<feature type="transmembrane region" description="Helical" evidence="5">
    <location>
        <begin position="250"/>
        <end position="269"/>
    </location>
</feature>
<feature type="domain" description="EamA" evidence="6">
    <location>
        <begin position="5"/>
        <end position="137"/>
    </location>
</feature>
<gene>
    <name evidence="7" type="ORF">AMP9_4115</name>
</gene>